<organism evidence="2 3">
    <name type="scientific">Candidatus Gallionella acididurans</name>
    <dbReference type="NCBI Taxonomy" id="1796491"/>
    <lineage>
        <taxon>Bacteria</taxon>
        <taxon>Pseudomonadati</taxon>
        <taxon>Pseudomonadota</taxon>
        <taxon>Betaproteobacteria</taxon>
        <taxon>Nitrosomonadales</taxon>
        <taxon>Gallionellaceae</taxon>
        <taxon>Gallionella</taxon>
    </lineage>
</organism>
<reference evidence="2 3" key="1">
    <citation type="submission" date="2016-02" db="EMBL/GenBank/DDBJ databases">
        <authorList>
            <person name="Wen L."/>
            <person name="He K."/>
            <person name="Yang H."/>
        </authorList>
    </citation>
    <scope>NUCLEOTIDE SEQUENCE [LARGE SCALE GENOMIC DNA]</scope>
    <source>
        <strain evidence="2">ShG14-8</strain>
    </source>
</reference>
<evidence type="ECO:0000259" key="1">
    <source>
        <dbReference type="PROSITE" id="PS50943"/>
    </source>
</evidence>
<dbReference type="InterPro" id="IPR039554">
    <property type="entry name" value="HigA2-like_HTH"/>
</dbReference>
<dbReference type="InterPro" id="IPR010982">
    <property type="entry name" value="Lambda_DNA-bd_dom_sf"/>
</dbReference>
<dbReference type="SUPFAM" id="SSF47413">
    <property type="entry name" value="lambda repressor-like DNA-binding domains"/>
    <property type="match status" value="1"/>
</dbReference>
<comment type="caution">
    <text evidence="2">The sequence shown here is derived from an EMBL/GenBank/DDBJ whole genome shotgun (WGS) entry which is preliminary data.</text>
</comment>
<dbReference type="PROSITE" id="PS50943">
    <property type="entry name" value="HTH_CROC1"/>
    <property type="match status" value="1"/>
</dbReference>
<dbReference type="InterPro" id="IPR001387">
    <property type="entry name" value="Cro/C1-type_HTH"/>
</dbReference>
<dbReference type="Gene3D" id="1.10.260.40">
    <property type="entry name" value="lambda repressor-like DNA-binding domains"/>
    <property type="match status" value="1"/>
</dbReference>
<dbReference type="PATRIC" id="fig|1796491.3.peg.929"/>
<dbReference type="GO" id="GO:0003677">
    <property type="term" value="F:DNA binding"/>
    <property type="evidence" value="ECO:0007669"/>
    <property type="project" value="InterPro"/>
</dbReference>
<gene>
    <name evidence="2" type="ORF">AWT59_0849</name>
</gene>
<protein>
    <recommendedName>
        <fullName evidence="1">HTH cro/C1-type domain-containing protein</fullName>
    </recommendedName>
</protein>
<accession>A0A139BVJ3</accession>
<dbReference type="Pfam" id="PF13744">
    <property type="entry name" value="HTH_37"/>
    <property type="match status" value="1"/>
</dbReference>
<dbReference type="Proteomes" id="UP000070578">
    <property type="component" value="Unassembled WGS sequence"/>
</dbReference>
<proteinExistence type="predicted"/>
<feature type="domain" description="HTH cro/C1-type" evidence="1">
    <location>
        <begin position="37"/>
        <end position="96"/>
    </location>
</feature>
<evidence type="ECO:0000313" key="3">
    <source>
        <dbReference type="Proteomes" id="UP000070578"/>
    </source>
</evidence>
<evidence type="ECO:0000313" key="2">
    <source>
        <dbReference type="EMBL" id="KXS33006.1"/>
    </source>
</evidence>
<dbReference type="EMBL" id="LSLI01000013">
    <property type="protein sequence ID" value="KXS33006.1"/>
    <property type="molecule type" value="Genomic_DNA"/>
</dbReference>
<reference evidence="2 3" key="2">
    <citation type="submission" date="2016-03" db="EMBL/GenBank/DDBJ databases">
        <title>New uncultured bacterium of the family Gallionellaceae from acid mine drainage: description and reconstruction of genome based on metagenomic analysis of microbial community.</title>
        <authorList>
            <person name="Kadnikov V."/>
            <person name="Ivasenko D."/>
            <person name="Beletsky A."/>
            <person name="Mardanov A."/>
            <person name="Danilova E."/>
            <person name="Pimenov N."/>
            <person name="Karnachuk O."/>
            <person name="Ravin N."/>
        </authorList>
    </citation>
    <scope>NUCLEOTIDE SEQUENCE [LARGE SCALE GENOMIC DNA]</scope>
    <source>
        <strain evidence="2">ShG14-8</strain>
    </source>
</reference>
<dbReference type="AlphaFoldDB" id="A0A139BVJ3"/>
<sequence>MMKTKNIGSSFDDFLREEATLDEATAVAVKRVIAWQIDQEMKSQKLTKSSMAKKMHTSRAALNRLLDATDTSLTLTTLSSAASVLGKKLRIELDAV</sequence>
<name>A0A139BVJ3_9PROT</name>